<name>A0A098BVB3_9NOCA</name>
<reference evidence="2 3" key="1">
    <citation type="journal article" date="2014" name="Genome Announc.">
        <title>Draft Genome Sequence of Propane- and Butane-Oxidizing Actinobacterium Rhodococcus ruber IEGM 231.</title>
        <authorList>
            <person name="Ivshina I.B."/>
            <person name="Kuyukina M.S."/>
            <person name="Krivoruchko A.V."/>
            <person name="Barbe V."/>
            <person name="Fischer C."/>
        </authorList>
    </citation>
    <scope>NUCLEOTIDE SEQUENCE [LARGE SCALE GENOMIC DNA]</scope>
</reference>
<evidence type="ECO:0000256" key="1">
    <source>
        <dbReference type="SAM" id="MobiDB-lite"/>
    </source>
</evidence>
<accession>A0A098BVB3</accession>
<organism evidence="2 3">
    <name type="scientific">Rhodococcus ruber</name>
    <dbReference type="NCBI Taxonomy" id="1830"/>
    <lineage>
        <taxon>Bacteria</taxon>
        <taxon>Bacillati</taxon>
        <taxon>Actinomycetota</taxon>
        <taxon>Actinomycetes</taxon>
        <taxon>Mycobacteriales</taxon>
        <taxon>Nocardiaceae</taxon>
        <taxon>Rhodococcus</taxon>
    </lineage>
</organism>
<dbReference type="EMBL" id="CCSD01000109">
    <property type="protein sequence ID" value="CDZ92137.1"/>
    <property type="molecule type" value="Genomic_DNA"/>
</dbReference>
<sequence>MDSRRPLTIGQLRQILTSRIEIACSGTLYTGHHLRCAGGPCHSGAVPKPPYGGAGAAKESEELPGLSGSLERASIHHRSRGVRSPSRD</sequence>
<dbReference type="AlphaFoldDB" id="A0A098BVB3"/>
<proteinExistence type="predicted"/>
<evidence type="ECO:0000313" key="3">
    <source>
        <dbReference type="Proteomes" id="UP000042997"/>
    </source>
</evidence>
<dbReference type="Proteomes" id="UP000042997">
    <property type="component" value="Unassembled WGS sequence"/>
</dbReference>
<protein>
    <submittedName>
        <fullName evidence="2">Uncharacterized protein</fullName>
    </submittedName>
</protein>
<gene>
    <name evidence="2" type="ORF">RHRU231_930016</name>
</gene>
<evidence type="ECO:0000313" key="2">
    <source>
        <dbReference type="EMBL" id="CDZ92137.1"/>
    </source>
</evidence>
<feature type="region of interest" description="Disordered" evidence="1">
    <location>
        <begin position="40"/>
        <end position="88"/>
    </location>
</feature>